<proteinExistence type="predicted"/>
<evidence type="ECO:0000313" key="1">
    <source>
        <dbReference type="EMBL" id="CAB0011264.1"/>
    </source>
</evidence>
<accession>A0A6H5H5R8</accession>
<evidence type="ECO:0000313" key="2">
    <source>
        <dbReference type="Proteomes" id="UP000479000"/>
    </source>
</evidence>
<sequence length="404" mass="46443">MESFNLQFRSNAKKLQEAINSFEELHAQASTSPRLLKAEIEVIERVFSDMMEIKKKILDELLATGCSEDEFHQANCEGDQLAKLVYICRAEFEEFNCQANQPIFERPLDSKQLRLPTIEWIKFDGDIKKWLGFWGQFRKVHEDKTMSNEDKFHYLLQATVPNSKARRLVESIPITTDGYEKAISLLKERFARDDWLIEVYFRELLSSVMKHVVNRSSQNVPLPLSNLYDEVSAQLHALEALNIKMDQYALLLYPLIESALPNDVIKAWERKRENQNSDPTDVLGELMTFIKAEVNSDERISRSRQPLTNTEDQDVATASTFVSGHHNPAAQPSYHPKAQSEAFEVKKTAAEVTCIFCTKGHASHDCQKAQNWSMEEKKKAVKSKNCCLVCLKAHRDHETQDSRT</sequence>
<dbReference type="OrthoDB" id="6629255at2759"/>
<feature type="non-terminal residue" evidence="1">
    <location>
        <position position="404"/>
    </location>
</feature>
<dbReference type="AlphaFoldDB" id="A0A6H5H5R8"/>
<dbReference type="Pfam" id="PF03564">
    <property type="entry name" value="DUF1759"/>
    <property type="match status" value="1"/>
</dbReference>
<reference evidence="1 2" key="1">
    <citation type="submission" date="2020-02" db="EMBL/GenBank/DDBJ databases">
        <authorList>
            <person name="Ferguson B K."/>
        </authorList>
    </citation>
    <scope>NUCLEOTIDE SEQUENCE [LARGE SCALE GENOMIC DNA]</scope>
</reference>
<organism evidence="1 2">
    <name type="scientific">Nesidiocoris tenuis</name>
    <dbReference type="NCBI Taxonomy" id="355587"/>
    <lineage>
        <taxon>Eukaryota</taxon>
        <taxon>Metazoa</taxon>
        <taxon>Ecdysozoa</taxon>
        <taxon>Arthropoda</taxon>
        <taxon>Hexapoda</taxon>
        <taxon>Insecta</taxon>
        <taxon>Pterygota</taxon>
        <taxon>Neoptera</taxon>
        <taxon>Paraneoptera</taxon>
        <taxon>Hemiptera</taxon>
        <taxon>Heteroptera</taxon>
        <taxon>Panheteroptera</taxon>
        <taxon>Cimicomorpha</taxon>
        <taxon>Miridae</taxon>
        <taxon>Dicyphina</taxon>
        <taxon>Nesidiocoris</taxon>
    </lineage>
</organism>
<dbReference type="Proteomes" id="UP000479000">
    <property type="component" value="Unassembled WGS sequence"/>
</dbReference>
<dbReference type="InterPro" id="IPR005312">
    <property type="entry name" value="DUF1759"/>
</dbReference>
<keyword evidence="2" id="KW-1185">Reference proteome</keyword>
<dbReference type="EMBL" id="CADCXU010023992">
    <property type="protein sequence ID" value="CAB0011264.1"/>
    <property type="molecule type" value="Genomic_DNA"/>
</dbReference>
<gene>
    <name evidence="1" type="ORF">NTEN_LOCUS16257</name>
</gene>
<dbReference type="PANTHER" id="PTHR47331">
    <property type="entry name" value="PHD-TYPE DOMAIN-CONTAINING PROTEIN"/>
    <property type="match status" value="1"/>
</dbReference>
<protein>
    <submittedName>
        <fullName evidence="1">Uncharacterized protein</fullName>
    </submittedName>
</protein>
<name>A0A6H5H5R8_9HEMI</name>